<proteinExistence type="predicted"/>
<sequence>MTMRWDVFLAHVQERGEYPTRTEAERAARTVLALLGAHLVGEVRAELAARLPETFSLILLNPLQAAEPLSAERFVRATAAWIEGATERTAAWDVGAVLSVTADAAGEELTRRILLQLPPGYDLLFGRPQDTSVPGAANASGD</sequence>
<protein>
    <recommendedName>
        <fullName evidence="3">DUF2267 domain-containing protein</fullName>
    </recommendedName>
</protein>
<dbReference type="InterPro" id="IPR038282">
    <property type="entry name" value="DUF2267_sf"/>
</dbReference>
<keyword evidence="2" id="KW-1185">Reference proteome</keyword>
<dbReference type="EMBL" id="CP019724">
    <property type="protein sequence ID" value="AQS71378.1"/>
    <property type="molecule type" value="Genomic_DNA"/>
</dbReference>
<dbReference type="InterPro" id="IPR018727">
    <property type="entry name" value="DUF2267"/>
</dbReference>
<organism evidence="1 2">
    <name type="scientific">Streptomyces pactum</name>
    <dbReference type="NCBI Taxonomy" id="68249"/>
    <lineage>
        <taxon>Bacteria</taxon>
        <taxon>Bacillati</taxon>
        <taxon>Actinomycetota</taxon>
        <taxon>Actinomycetes</taxon>
        <taxon>Kitasatosporales</taxon>
        <taxon>Streptomycetaceae</taxon>
        <taxon>Streptomyces</taxon>
    </lineage>
</organism>
<evidence type="ECO:0000313" key="1">
    <source>
        <dbReference type="EMBL" id="AQS71378.1"/>
    </source>
</evidence>
<reference evidence="1 2" key="1">
    <citation type="submission" date="2017-02" db="EMBL/GenBank/DDBJ databases">
        <title>Streptomyces pactum ACT12 Genome sequencing and assembly.</title>
        <authorList>
            <person name="Xue Q."/>
            <person name="Yan X."/>
            <person name="Jia L."/>
            <person name="Yan H."/>
        </authorList>
    </citation>
    <scope>NUCLEOTIDE SEQUENCE [LARGE SCALE GENOMIC DNA]</scope>
    <source>
        <strain evidence="1 2">ACT12</strain>
    </source>
</reference>
<dbReference type="KEGG" id="spac:B1H29_34965"/>
<name>A0A1S6JI01_9ACTN</name>
<evidence type="ECO:0000313" key="2">
    <source>
        <dbReference type="Proteomes" id="UP000189443"/>
    </source>
</evidence>
<dbReference type="AlphaFoldDB" id="A0A1S6JI01"/>
<dbReference type="RefSeq" id="WP_055420156.1">
    <property type="nucleotide sequence ID" value="NZ_CP019724.1"/>
</dbReference>
<accession>A0A1S6JI01</accession>
<dbReference type="Pfam" id="PF10025">
    <property type="entry name" value="DUF2267"/>
    <property type="match status" value="1"/>
</dbReference>
<dbReference type="Proteomes" id="UP000189443">
    <property type="component" value="Chromosome"/>
</dbReference>
<gene>
    <name evidence="1" type="ORF">B1H29_34965</name>
</gene>
<dbReference type="OrthoDB" id="3870903at2"/>
<evidence type="ECO:0008006" key="3">
    <source>
        <dbReference type="Google" id="ProtNLM"/>
    </source>
</evidence>
<dbReference type="Gene3D" id="1.10.490.110">
    <property type="entry name" value="Uncharacterized conserved protein DUF2267"/>
    <property type="match status" value="1"/>
</dbReference>